<dbReference type="OrthoDB" id="3579313at2"/>
<proteinExistence type="predicted"/>
<comment type="caution">
    <text evidence="5">The sequence shown here is derived from an EMBL/GenBank/DDBJ whole genome shotgun (WGS) entry which is preliminary data.</text>
</comment>
<evidence type="ECO:0000259" key="4">
    <source>
        <dbReference type="PROSITE" id="PS50949"/>
    </source>
</evidence>
<dbReference type="GO" id="GO:0045892">
    <property type="term" value="P:negative regulation of DNA-templated transcription"/>
    <property type="evidence" value="ECO:0007669"/>
    <property type="project" value="TreeGrafter"/>
</dbReference>
<keyword evidence="2" id="KW-0238">DNA-binding</keyword>
<dbReference type="Pfam" id="PF07702">
    <property type="entry name" value="UTRA"/>
    <property type="match status" value="1"/>
</dbReference>
<dbReference type="Pfam" id="PF00392">
    <property type="entry name" value="GntR"/>
    <property type="match status" value="1"/>
</dbReference>
<dbReference type="PANTHER" id="PTHR44846">
    <property type="entry name" value="MANNOSYL-D-GLYCERATE TRANSPORT/METABOLISM SYSTEM REPRESSOR MNGR-RELATED"/>
    <property type="match status" value="1"/>
</dbReference>
<dbReference type="PRINTS" id="PR00035">
    <property type="entry name" value="HTHGNTR"/>
</dbReference>
<dbReference type="RefSeq" id="WP_109804534.1">
    <property type="nucleotide sequence ID" value="NZ_QGKS01000346.1"/>
</dbReference>
<evidence type="ECO:0000313" key="6">
    <source>
        <dbReference type="Proteomes" id="UP000246050"/>
    </source>
</evidence>
<dbReference type="EMBL" id="QGKS01000346">
    <property type="protein sequence ID" value="PWR10724.1"/>
    <property type="molecule type" value="Genomic_DNA"/>
</dbReference>
<dbReference type="GO" id="GO:0003700">
    <property type="term" value="F:DNA-binding transcription factor activity"/>
    <property type="evidence" value="ECO:0007669"/>
    <property type="project" value="InterPro"/>
</dbReference>
<dbReference type="SMART" id="SM00866">
    <property type="entry name" value="UTRA"/>
    <property type="match status" value="1"/>
</dbReference>
<accession>A0A317D818</accession>
<dbReference type="InterPro" id="IPR036390">
    <property type="entry name" value="WH_DNA-bd_sf"/>
</dbReference>
<sequence length="247" mass="26827">MRERRAPKYMAIAADLGQRIRAGEYAAGSALPSQRDLSTSYGVTLATLRQALRVLEDEGLLSQQPGRGTFVAEPRAAYRLDSLRSLADDLVAQGQTVSTEIIDQSLGAAPDWVVERIGAGVALRLERVRLLAGRRAVHQVSWVPDPTGARIAETDFSAVSLYAAIASTGLVVHRATETLRPGLLDDPAAELLRQPAGTPVFVSDRTTYVLDESPVVFDRATILGTVMEIRTERVATGLSLRWSRLKH</sequence>
<evidence type="ECO:0000256" key="3">
    <source>
        <dbReference type="ARBA" id="ARBA00023163"/>
    </source>
</evidence>
<dbReference type="SUPFAM" id="SSF46785">
    <property type="entry name" value="Winged helix' DNA-binding domain"/>
    <property type="match status" value="1"/>
</dbReference>
<dbReference type="InterPro" id="IPR011663">
    <property type="entry name" value="UTRA"/>
</dbReference>
<feature type="domain" description="HTH gntR-type" evidence="4">
    <location>
        <begin position="6"/>
        <end position="74"/>
    </location>
</feature>
<dbReference type="InterPro" id="IPR000524">
    <property type="entry name" value="Tscrpt_reg_HTH_GntR"/>
</dbReference>
<organism evidence="5 6">
    <name type="scientific">Micromonospora sicca</name>
    <dbReference type="NCBI Taxonomy" id="2202420"/>
    <lineage>
        <taxon>Bacteria</taxon>
        <taxon>Bacillati</taxon>
        <taxon>Actinomycetota</taxon>
        <taxon>Actinomycetes</taxon>
        <taxon>Micromonosporales</taxon>
        <taxon>Micromonosporaceae</taxon>
        <taxon>Micromonospora</taxon>
    </lineage>
</organism>
<keyword evidence="1" id="KW-0805">Transcription regulation</keyword>
<name>A0A317D818_9ACTN</name>
<keyword evidence="3" id="KW-0804">Transcription</keyword>
<dbReference type="PANTHER" id="PTHR44846:SF1">
    <property type="entry name" value="MANNOSYL-D-GLYCERATE TRANSPORT_METABOLISM SYSTEM REPRESSOR MNGR-RELATED"/>
    <property type="match status" value="1"/>
</dbReference>
<dbReference type="InterPro" id="IPR036388">
    <property type="entry name" value="WH-like_DNA-bd_sf"/>
</dbReference>
<dbReference type="Gene3D" id="3.40.1410.10">
    <property type="entry name" value="Chorismate lyase-like"/>
    <property type="match status" value="1"/>
</dbReference>
<dbReference type="SMART" id="SM00345">
    <property type="entry name" value="HTH_GNTR"/>
    <property type="match status" value="1"/>
</dbReference>
<dbReference type="InterPro" id="IPR028978">
    <property type="entry name" value="Chorismate_lyase_/UTRA_dom_sf"/>
</dbReference>
<dbReference type="CDD" id="cd07377">
    <property type="entry name" value="WHTH_GntR"/>
    <property type="match status" value="1"/>
</dbReference>
<dbReference type="InterPro" id="IPR050679">
    <property type="entry name" value="Bact_HTH_transcr_reg"/>
</dbReference>
<dbReference type="AlphaFoldDB" id="A0A317D818"/>
<dbReference type="SUPFAM" id="SSF64288">
    <property type="entry name" value="Chorismate lyase-like"/>
    <property type="match status" value="1"/>
</dbReference>
<dbReference type="Proteomes" id="UP000246050">
    <property type="component" value="Unassembled WGS sequence"/>
</dbReference>
<evidence type="ECO:0000256" key="1">
    <source>
        <dbReference type="ARBA" id="ARBA00023015"/>
    </source>
</evidence>
<dbReference type="Gene3D" id="1.10.10.10">
    <property type="entry name" value="Winged helix-like DNA-binding domain superfamily/Winged helix DNA-binding domain"/>
    <property type="match status" value="1"/>
</dbReference>
<gene>
    <name evidence="5" type="ORF">DKT69_28350</name>
</gene>
<protein>
    <submittedName>
        <fullName evidence="5">Transcriptional regulator</fullName>
    </submittedName>
</protein>
<reference evidence="5 6" key="1">
    <citation type="submission" date="2018-05" db="EMBL/GenBank/DDBJ databases">
        <title>Micromonosporas from Atacama Desert.</title>
        <authorList>
            <person name="Carro L."/>
            <person name="Golinska P."/>
            <person name="Klenk H.-P."/>
            <person name="Goodfellow M."/>
        </authorList>
    </citation>
    <scope>NUCLEOTIDE SEQUENCE [LARGE SCALE GENOMIC DNA]</scope>
    <source>
        <strain evidence="5 6">4G51</strain>
    </source>
</reference>
<evidence type="ECO:0000313" key="5">
    <source>
        <dbReference type="EMBL" id="PWR10724.1"/>
    </source>
</evidence>
<evidence type="ECO:0000256" key="2">
    <source>
        <dbReference type="ARBA" id="ARBA00023125"/>
    </source>
</evidence>
<dbReference type="GO" id="GO:0003677">
    <property type="term" value="F:DNA binding"/>
    <property type="evidence" value="ECO:0007669"/>
    <property type="project" value="UniProtKB-KW"/>
</dbReference>
<dbReference type="PROSITE" id="PS50949">
    <property type="entry name" value="HTH_GNTR"/>
    <property type="match status" value="1"/>
</dbReference>